<evidence type="ECO:0000256" key="2">
    <source>
        <dbReference type="ARBA" id="ARBA00023136"/>
    </source>
</evidence>
<keyword evidence="4" id="KW-0812">Transmembrane</keyword>
<accession>A0ABU7JPG9</accession>
<dbReference type="Proteomes" id="UP001331936">
    <property type="component" value="Unassembled WGS sequence"/>
</dbReference>
<keyword evidence="6" id="KW-1185">Reference proteome</keyword>
<sequence length="252" mass="26905">MAPQRRKTGPVGPSRRRPKVAGASRAKPEAVKPEQPNIVPKPEDHRPPAGAPPQREAERPVPDPVDLSKREPQESEPEAEELGDSGGGSAGRRWRPVAVLGAAALVLAAFASVAAFRPGVSTANEAWVDHAATAQVTEAATHAIETMHGYNFETIDDDFARIRELLTPERREEFDSTASVTKEAAVQTRTVTEVDVAHIGASMLDESTAEVAAFINVSATGDGIAQGSAAAPLLLRMEKSDGRWLVSDIRDR</sequence>
<organism evidence="5 6">
    <name type="scientific">Rhodococcus chondri</name>
    <dbReference type="NCBI Taxonomy" id="3065941"/>
    <lineage>
        <taxon>Bacteria</taxon>
        <taxon>Bacillati</taxon>
        <taxon>Actinomycetota</taxon>
        <taxon>Actinomycetes</taxon>
        <taxon>Mycobacteriales</taxon>
        <taxon>Nocardiaceae</taxon>
        <taxon>Rhodococcus</taxon>
    </lineage>
</organism>
<evidence type="ECO:0000256" key="3">
    <source>
        <dbReference type="SAM" id="MobiDB-lite"/>
    </source>
</evidence>
<protein>
    <recommendedName>
        <fullName evidence="7">Mce-associated membrane protein</fullName>
    </recommendedName>
</protein>
<gene>
    <name evidence="5" type="ORF">Q8814_07310</name>
</gene>
<dbReference type="RefSeq" id="WP_330151355.1">
    <property type="nucleotide sequence ID" value="NZ_JAUZMZ010000028.1"/>
</dbReference>
<evidence type="ECO:0000313" key="6">
    <source>
        <dbReference type="Proteomes" id="UP001331936"/>
    </source>
</evidence>
<evidence type="ECO:0008006" key="7">
    <source>
        <dbReference type="Google" id="ProtNLM"/>
    </source>
</evidence>
<feature type="transmembrane region" description="Helical" evidence="4">
    <location>
        <begin position="97"/>
        <end position="116"/>
    </location>
</feature>
<evidence type="ECO:0000256" key="1">
    <source>
        <dbReference type="ARBA" id="ARBA00004370"/>
    </source>
</evidence>
<dbReference type="PANTHER" id="PTHR37042:SF4">
    <property type="entry name" value="OUTER MEMBRANE PROTEIN RV1973"/>
    <property type="match status" value="1"/>
</dbReference>
<keyword evidence="2 4" id="KW-0472">Membrane</keyword>
<feature type="compositionally biased region" description="Basic and acidic residues" evidence="3">
    <location>
        <begin position="55"/>
        <end position="73"/>
    </location>
</feature>
<name>A0ABU7JPG9_9NOCA</name>
<comment type="caution">
    <text evidence="5">The sequence shown here is derived from an EMBL/GenBank/DDBJ whole genome shotgun (WGS) entry which is preliminary data.</text>
</comment>
<evidence type="ECO:0000256" key="4">
    <source>
        <dbReference type="SAM" id="Phobius"/>
    </source>
</evidence>
<comment type="subcellular location">
    <subcellularLocation>
        <location evidence="1">Membrane</location>
    </subcellularLocation>
</comment>
<feature type="compositionally biased region" description="Basic residues" evidence="3">
    <location>
        <begin position="1"/>
        <end position="19"/>
    </location>
</feature>
<reference evidence="5 6" key="1">
    <citation type="submission" date="2023-08" db="EMBL/GenBank/DDBJ databases">
        <authorList>
            <person name="Girao M."/>
            <person name="Carvalho M.F."/>
        </authorList>
    </citation>
    <scope>NUCLEOTIDE SEQUENCE [LARGE SCALE GENOMIC DNA]</scope>
    <source>
        <strain evidence="5 6">CC-R104</strain>
    </source>
</reference>
<feature type="compositionally biased region" description="Acidic residues" evidence="3">
    <location>
        <begin position="74"/>
        <end position="83"/>
    </location>
</feature>
<dbReference type="EMBL" id="JAUZMZ010000028">
    <property type="protein sequence ID" value="MEE2031920.1"/>
    <property type="molecule type" value="Genomic_DNA"/>
</dbReference>
<proteinExistence type="predicted"/>
<dbReference type="PANTHER" id="PTHR37042">
    <property type="entry name" value="OUTER MEMBRANE PROTEIN RV1973"/>
    <property type="match status" value="1"/>
</dbReference>
<feature type="region of interest" description="Disordered" evidence="3">
    <location>
        <begin position="1"/>
        <end position="91"/>
    </location>
</feature>
<evidence type="ECO:0000313" key="5">
    <source>
        <dbReference type="EMBL" id="MEE2031920.1"/>
    </source>
</evidence>
<keyword evidence="4" id="KW-1133">Transmembrane helix</keyword>